<keyword evidence="1" id="KW-0472">Membrane</keyword>
<dbReference type="Proteomes" id="UP000256774">
    <property type="component" value="Unassembled WGS sequence"/>
</dbReference>
<comment type="subcellular location">
    <subcellularLocation>
        <location evidence="1">Cell membrane</location>
        <topology evidence="1">Peripheral membrane protein</topology>
        <orientation evidence="1">Cytoplasmic side</orientation>
    </subcellularLocation>
</comment>
<sequence>MKWLLLVPIRFYRYIISPLIPARCRYLPTCSAYAEEAVQRFGFFHGGFLALKRISRCHPFGKHGYDPVPKDITPSDRQQES</sequence>
<dbReference type="RefSeq" id="WP_116207181.1">
    <property type="nucleotide sequence ID" value="NZ_QUNR01000001.1"/>
</dbReference>
<dbReference type="GO" id="GO:0005886">
    <property type="term" value="C:plasma membrane"/>
    <property type="evidence" value="ECO:0007669"/>
    <property type="project" value="UniProtKB-SubCell"/>
</dbReference>
<dbReference type="OrthoDB" id="9801753at2"/>
<dbReference type="AlphaFoldDB" id="A0A3E0H904"/>
<keyword evidence="1" id="KW-1003">Cell membrane</keyword>
<protein>
    <recommendedName>
        <fullName evidence="1">Putative membrane protein insertion efficiency factor</fullName>
    </recommendedName>
</protein>
<dbReference type="Pfam" id="PF01809">
    <property type="entry name" value="YidD"/>
    <property type="match status" value="1"/>
</dbReference>
<proteinExistence type="inferred from homology"/>
<dbReference type="PANTHER" id="PTHR33383:SF1">
    <property type="entry name" value="MEMBRANE PROTEIN INSERTION EFFICIENCY FACTOR-RELATED"/>
    <property type="match status" value="1"/>
</dbReference>
<dbReference type="SMART" id="SM01234">
    <property type="entry name" value="Haemolytic"/>
    <property type="match status" value="1"/>
</dbReference>
<dbReference type="HAMAP" id="MF_00386">
    <property type="entry name" value="UPF0161_YidD"/>
    <property type="match status" value="1"/>
</dbReference>
<comment type="function">
    <text evidence="1">Could be involved in insertion of integral membrane proteins into the membrane.</text>
</comment>
<reference evidence="2 3" key="1">
    <citation type="submission" date="2018-08" db="EMBL/GenBank/DDBJ databases">
        <title>Genomic Encyclopedia of Type Strains, Phase IV (KMG-IV): sequencing the most valuable type-strain genomes for metagenomic binning, comparative biology and taxonomic classification.</title>
        <authorList>
            <person name="Goeker M."/>
        </authorList>
    </citation>
    <scope>NUCLEOTIDE SEQUENCE [LARGE SCALE GENOMIC DNA]</scope>
    <source>
        <strain evidence="2 3">DSM 26022</strain>
    </source>
</reference>
<dbReference type="InterPro" id="IPR002696">
    <property type="entry name" value="Membr_insert_effic_factor_YidD"/>
</dbReference>
<comment type="similarity">
    <text evidence="1">Belongs to the UPF0161 family.</text>
</comment>
<comment type="caution">
    <text evidence="2">The sequence shown here is derived from an EMBL/GenBank/DDBJ whole genome shotgun (WGS) entry which is preliminary data.</text>
</comment>
<dbReference type="NCBIfam" id="TIGR00278">
    <property type="entry name" value="membrane protein insertion efficiency factor YidD"/>
    <property type="match status" value="1"/>
</dbReference>
<name>A0A3E0H904_9GAMM</name>
<evidence type="ECO:0000256" key="1">
    <source>
        <dbReference type="HAMAP-Rule" id="MF_00386"/>
    </source>
</evidence>
<organism evidence="2 3">
    <name type="scientific">Paraperlucidibaca baekdonensis</name>
    <dbReference type="NCBI Taxonomy" id="748120"/>
    <lineage>
        <taxon>Bacteria</taxon>
        <taxon>Pseudomonadati</taxon>
        <taxon>Pseudomonadota</taxon>
        <taxon>Gammaproteobacteria</taxon>
        <taxon>Moraxellales</taxon>
        <taxon>Moraxellaceae</taxon>
        <taxon>Paraperlucidibaca</taxon>
    </lineage>
</organism>
<accession>A0A3E0H904</accession>
<dbReference type="EMBL" id="QUNR01000001">
    <property type="protein sequence ID" value="REH40114.1"/>
    <property type="molecule type" value="Genomic_DNA"/>
</dbReference>
<evidence type="ECO:0000313" key="2">
    <source>
        <dbReference type="EMBL" id="REH40114.1"/>
    </source>
</evidence>
<gene>
    <name evidence="2" type="ORF">DFR26_0313</name>
</gene>
<keyword evidence="3" id="KW-1185">Reference proteome</keyword>
<dbReference type="PANTHER" id="PTHR33383">
    <property type="entry name" value="MEMBRANE PROTEIN INSERTION EFFICIENCY FACTOR-RELATED"/>
    <property type="match status" value="1"/>
</dbReference>
<evidence type="ECO:0000313" key="3">
    <source>
        <dbReference type="Proteomes" id="UP000256774"/>
    </source>
</evidence>